<evidence type="ECO:0000313" key="3">
    <source>
        <dbReference type="Proteomes" id="UP000429484"/>
    </source>
</evidence>
<protein>
    <submittedName>
        <fullName evidence="1">Uncharacterized protein</fullName>
    </submittedName>
</protein>
<comment type="caution">
    <text evidence="1">The sequence shown here is derived from an EMBL/GenBank/DDBJ whole genome shotgun (WGS) entry which is preliminary data.</text>
</comment>
<accession>A0A6A7ZWQ7</accession>
<dbReference type="AlphaFoldDB" id="A0A6A7ZWQ7"/>
<dbReference type="EMBL" id="WISP01000172">
    <property type="protein sequence ID" value="MQW06608.1"/>
    <property type="molecule type" value="Genomic_DNA"/>
</dbReference>
<organism evidence="1">
    <name type="scientific">Rhizobium meliloti</name>
    <name type="common">Ensifer meliloti</name>
    <name type="synonym">Sinorhizobium meliloti</name>
    <dbReference type="NCBI Taxonomy" id="382"/>
    <lineage>
        <taxon>Bacteria</taxon>
        <taxon>Pseudomonadati</taxon>
        <taxon>Pseudomonadota</taxon>
        <taxon>Alphaproteobacteria</taxon>
        <taxon>Hyphomicrobiales</taxon>
        <taxon>Rhizobiaceae</taxon>
        <taxon>Sinorhizobium/Ensifer group</taxon>
        <taxon>Sinorhizobium</taxon>
    </lineage>
</organism>
<gene>
    <name evidence="1" type="ORF">GHK45_23640</name>
    <name evidence="2" type="ORF">GHK53_25685</name>
</gene>
<sequence length="82" mass="9172">MPSVGKLGTPEEPVFIFDEGAPALYVDLITELEVDENDIVRISFGAMSKNGDGQIKAMIAVRIRMPKNMAWQFCRDLRGLEE</sequence>
<reference evidence="1 3" key="1">
    <citation type="journal article" date="2013" name="Genome Biol.">
        <title>Comparative genomics of the core and accessory genomes of 48 Sinorhizobium strains comprising five genospecies.</title>
        <authorList>
            <person name="Sugawara M."/>
            <person name="Epstein B."/>
            <person name="Badgley B.D."/>
            <person name="Unno T."/>
            <person name="Xu L."/>
            <person name="Reese J."/>
            <person name="Gyaneshwar P."/>
            <person name="Denny R."/>
            <person name="Mudge J."/>
            <person name="Bharti A.K."/>
            <person name="Farmer A.D."/>
            <person name="May G.D."/>
            <person name="Woodward J.E."/>
            <person name="Medigue C."/>
            <person name="Vallenet D."/>
            <person name="Lajus A."/>
            <person name="Rouy Z."/>
            <person name="Martinez-Vaz B."/>
            <person name="Tiffin P."/>
            <person name="Young N.D."/>
            <person name="Sadowsky M.J."/>
        </authorList>
    </citation>
    <scope>NUCLEOTIDE SEQUENCE</scope>
    <source>
        <strain evidence="1">M30</strain>
        <strain evidence="2 3">N6B1</strain>
    </source>
</reference>
<name>A0A6A7ZWQ7_RHIML</name>
<dbReference type="Proteomes" id="UP000429484">
    <property type="component" value="Unassembled WGS sequence"/>
</dbReference>
<dbReference type="RefSeq" id="WP_014529521.1">
    <property type="nucleotide sequence ID" value="NZ_BJNJ01000083.1"/>
</dbReference>
<evidence type="ECO:0000313" key="1">
    <source>
        <dbReference type="EMBL" id="MQW06608.1"/>
    </source>
</evidence>
<proteinExistence type="predicted"/>
<reference evidence="2" key="2">
    <citation type="submission" date="2019-10" db="EMBL/GenBank/DDBJ databases">
        <authorList>
            <person name="Sugawara M."/>
            <person name="Epstein B."/>
            <person name="Badgley B."/>
            <person name="Unno T."/>
            <person name="Xu L."/>
            <person name="Reese J."/>
            <person name="Gyaneshwar P."/>
            <person name="Denny R."/>
            <person name="Mudege J."/>
            <person name="Bharti A."/>
            <person name="Farmer A."/>
            <person name="May G."/>
            <person name="Woodward J."/>
            <person name="Medigue C."/>
            <person name="Vallenet D."/>
            <person name="Lajus A."/>
            <person name="Rouy Z."/>
            <person name="Martinez-Vaz B."/>
            <person name="Tiffin P."/>
            <person name="Young N."/>
            <person name="Sadowsky M."/>
        </authorList>
    </citation>
    <scope>NUCLEOTIDE SEQUENCE</scope>
    <source>
        <strain evidence="2">N6B1</strain>
    </source>
</reference>
<evidence type="ECO:0000313" key="2">
    <source>
        <dbReference type="EMBL" id="MQW36069.1"/>
    </source>
</evidence>
<dbReference type="EMBL" id="WISR01000207">
    <property type="protein sequence ID" value="MQW36069.1"/>
    <property type="molecule type" value="Genomic_DNA"/>
</dbReference>